<feature type="signal peptide" evidence="1">
    <location>
        <begin position="1"/>
        <end position="21"/>
    </location>
</feature>
<protein>
    <submittedName>
        <fullName evidence="3">Thermonuclease family protein</fullName>
    </submittedName>
</protein>
<feature type="domain" description="TNase-like" evidence="2">
    <location>
        <begin position="28"/>
        <end position="151"/>
    </location>
</feature>
<keyword evidence="4" id="KW-1185">Reference proteome</keyword>
<evidence type="ECO:0000313" key="3">
    <source>
        <dbReference type="EMBL" id="MBL3673967.1"/>
    </source>
</evidence>
<dbReference type="Gene3D" id="2.40.50.90">
    <property type="match status" value="1"/>
</dbReference>
<name>A0ABS1S5H3_9RHOB</name>
<dbReference type="Proteomes" id="UP000644749">
    <property type="component" value="Unassembled WGS sequence"/>
</dbReference>
<dbReference type="SMART" id="SM00318">
    <property type="entry name" value="SNc"/>
    <property type="match status" value="1"/>
</dbReference>
<organism evidence="3 4">
    <name type="scientific">Paracoccus aerius</name>
    <dbReference type="NCBI Taxonomy" id="1915382"/>
    <lineage>
        <taxon>Bacteria</taxon>
        <taxon>Pseudomonadati</taxon>
        <taxon>Pseudomonadota</taxon>
        <taxon>Alphaproteobacteria</taxon>
        <taxon>Rhodobacterales</taxon>
        <taxon>Paracoccaceae</taxon>
        <taxon>Paracoccus</taxon>
    </lineage>
</organism>
<reference evidence="3 4" key="1">
    <citation type="submission" date="2021-01" db="EMBL/GenBank/DDBJ databases">
        <title>011410 draft genome.</title>
        <authorList>
            <person name="Lang L."/>
        </authorList>
    </citation>
    <scope>NUCLEOTIDE SEQUENCE [LARGE SCALE GENOMIC DNA]</scope>
    <source>
        <strain evidence="3 4">KCTC 42845</strain>
    </source>
</reference>
<keyword evidence="1" id="KW-0732">Signal</keyword>
<comment type="caution">
    <text evidence="3">The sequence shown here is derived from an EMBL/GenBank/DDBJ whole genome shotgun (WGS) entry which is preliminary data.</text>
</comment>
<feature type="chain" id="PRO_5047486287" evidence="1">
    <location>
        <begin position="22"/>
        <end position="175"/>
    </location>
</feature>
<sequence>MKNAARLSLLILVAAMFLLGAQEHTTLATGVAGPARMIDGDTLVIGGWRIRILGMGAPEPDLTCQDAARQTLECGGDLPQVLAAPVARQVSCQVAGLDRYGRDLARCASRGSDLAEWLDRERWAVAARDEQGRYRAAGREAEARGTGIWRGSFMRPADWRRAGDRQHRKGTDDER</sequence>
<dbReference type="InterPro" id="IPR035437">
    <property type="entry name" value="SNase_OB-fold_sf"/>
</dbReference>
<gene>
    <name evidence="3" type="ORF">JL111_10755</name>
</gene>
<evidence type="ECO:0000256" key="1">
    <source>
        <dbReference type="SAM" id="SignalP"/>
    </source>
</evidence>
<dbReference type="InterPro" id="IPR016071">
    <property type="entry name" value="Staphylococal_nuclease_OB-fold"/>
</dbReference>
<evidence type="ECO:0000259" key="2">
    <source>
        <dbReference type="SMART" id="SM00318"/>
    </source>
</evidence>
<dbReference type="SUPFAM" id="SSF50199">
    <property type="entry name" value="Staphylococcal nuclease"/>
    <property type="match status" value="1"/>
</dbReference>
<dbReference type="EMBL" id="JAESHT010000008">
    <property type="protein sequence ID" value="MBL3673967.1"/>
    <property type="molecule type" value="Genomic_DNA"/>
</dbReference>
<dbReference type="RefSeq" id="WP_191310286.1">
    <property type="nucleotide sequence ID" value="NZ_BNCL01000008.1"/>
</dbReference>
<evidence type="ECO:0000313" key="4">
    <source>
        <dbReference type="Proteomes" id="UP000644749"/>
    </source>
</evidence>
<accession>A0ABS1S5H3</accession>
<proteinExistence type="predicted"/>